<protein>
    <submittedName>
        <fullName evidence="1">DNA-binding protein</fullName>
    </submittedName>
</protein>
<dbReference type="PANTHER" id="PTHR34374">
    <property type="entry name" value="LARGE RIBOSOMAL RNA SUBUNIT ACCUMULATION PROTEIN YCED HOMOLOG 1, CHLOROPLASTIC"/>
    <property type="match status" value="1"/>
</dbReference>
<organism evidence="1 2">
    <name type="scientific">Sinomonas humi</name>
    <dbReference type="NCBI Taxonomy" id="1338436"/>
    <lineage>
        <taxon>Bacteria</taxon>
        <taxon>Bacillati</taxon>
        <taxon>Actinomycetota</taxon>
        <taxon>Actinomycetes</taxon>
        <taxon>Micrococcales</taxon>
        <taxon>Micrococcaceae</taxon>
        <taxon>Sinomonas</taxon>
    </lineage>
</organism>
<dbReference type="PANTHER" id="PTHR34374:SF1">
    <property type="entry name" value="LARGE RIBOSOMAL RNA SUBUNIT ACCUMULATION PROTEIN YCED HOMOLOG 1, CHLOROPLASTIC"/>
    <property type="match status" value="1"/>
</dbReference>
<dbReference type="Pfam" id="PF02620">
    <property type="entry name" value="YceD"/>
    <property type="match status" value="1"/>
</dbReference>
<dbReference type="InterPro" id="IPR003772">
    <property type="entry name" value="YceD"/>
</dbReference>
<dbReference type="GO" id="GO:0003677">
    <property type="term" value="F:DNA binding"/>
    <property type="evidence" value="ECO:0007669"/>
    <property type="project" value="UniProtKB-KW"/>
</dbReference>
<dbReference type="OrthoDB" id="9790372at2"/>
<evidence type="ECO:0000313" key="1">
    <source>
        <dbReference type="EMBL" id="KHL00475.1"/>
    </source>
</evidence>
<gene>
    <name evidence="1" type="ORF">LK10_19990</name>
</gene>
<reference evidence="1 2" key="1">
    <citation type="submission" date="2014-09" db="EMBL/GenBank/DDBJ databases">
        <title>Genome sequence of Sinomonas sp. MUSC 117.</title>
        <authorList>
            <person name="Lee L.-H."/>
        </authorList>
    </citation>
    <scope>NUCLEOTIDE SEQUENCE [LARGE SCALE GENOMIC DNA]</scope>
    <source>
        <strain evidence="1 2">MUSC 117</strain>
    </source>
</reference>
<keyword evidence="1" id="KW-0238">DNA-binding</keyword>
<dbReference type="Proteomes" id="UP000030982">
    <property type="component" value="Unassembled WGS sequence"/>
</dbReference>
<dbReference type="STRING" id="1338436.LK10_19990"/>
<proteinExistence type="predicted"/>
<name>A0A0B2ABB5_9MICC</name>
<dbReference type="EMBL" id="JTDL01000152">
    <property type="protein sequence ID" value="KHL00475.1"/>
    <property type="molecule type" value="Genomic_DNA"/>
</dbReference>
<keyword evidence="2" id="KW-1185">Reference proteome</keyword>
<dbReference type="RefSeq" id="WP_043127851.1">
    <property type="nucleotide sequence ID" value="NZ_JTDL01000152.1"/>
</dbReference>
<dbReference type="AlphaFoldDB" id="A0A0B2ABB5"/>
<evidence type="ECO:0000313" key="2">
    <source>
        <dbReference type="Proteomes" id="UP000030982"/>
    </source>
</evidence>
<comment type="caution">
    <text evidence="1">The sequence shown here is derived from an EMBL/GenBank/DDBJ whole genome shotgun (WGS) entry which is preliminary data.</text>
</comment>
<sequence length="176" mass="19397">MTLDVKDLGRSPGTMRTLKEHVPAPSELGVALIGVREGSPVDLDLRLEAVHEGILVSGTARVDVSGECGRCLDPIEYSLDVDVQELFSYEGAQPSEGEDDEEQRRVEHDSIDLEPVLRDAVVTMLPFQPVCREDCPGLCPECGIRLADEPGHHHEVVDPRWSALADLIRPDRHSDE</sequence>
<accession>A0A0B2ABB5</accession>